<evidence type="ECO:0000313" key="2">
    <source>
        <dbReference type="EMBL" id="KDR12001.1"/>
    </source>
</evidence>
<feature type="compositionally biased region" description="Polar residues" evidence="1">
    <location>
        <begin position="139"/>
        <end position="150"/>
    </location>
</feature>
<dbReference type="AlphaFoldDB" id="A0A067QQC8"/>
<keyword evidence="3" id="KW-1185">Reference proteome</keyword>
<dbReference type="EMBL" id="KK853054">
    <property type="protein sequence ID" value="KDR12001.1"/>
    <property type="molecule type" value="Genomic_DNA"/>
</dbReference>
<feature type="region of interest" description="Disordered" evidence="1">
    <location>
        <begin position="139"/>
        <end position="161"/>
    </location>
</feature>
<dbReference type="Proteomes" id="UP000027135">
    <property type="component" value="Unassembled WGS sequence"/>
</dbReference>
<organism evidence="2 3">
    <name type="scientific">Zootermopsis nevadensis</name>
    <name type="common">Dampwood termite</name>
    <dbReference type="NCBI Taxonomy" id="136037"/>
    <lineage>
        <taxon>Eukaryota</taxon>
        <taxon>Metazoa</taxon>
        <taxon>Ecdysozoa</taxon>
        <taxon>Arthropoda</taxon>
        <taxon>Hexapoda</taxon>
        <taxon>Insecta</taxon>
        <taxon>Pterygota</taxon>
        <taxon>Neoptera</taxon>
        <taxon>Polyneoptera</taxon>
        <taxon>Dictyoptera</taxon>
        <taxon>Blattodea</taxon>
        <taxon>Blattoidea</taxon>
        <taxon>Termitoidae</taxon>
        <taxon>Termopsidae</taxon>
        <taxon>Zootermopsis</taxon>
    </lineage>
</organism>
<accession>A0A067QQC8</accession>
<sequence>MFPGRRLHYDKQDLSSASCDEKEQFSDSQNVSVYQNTLLSGIQEVSVVRHKEVLFSEGHDAQEVAQELSGGRVTQAVLHELLTSSQCQDQNVFQTDQAYRQDLLSGCHTSQDRGIFPEDGVAKLPDVNAFSGNFISEETVSSETPANQTQDEAKFSAGGDNGSNVEDIISVNRDVQDIIPSGNVTRRMGQNVFSGGLADQQCMLSEDHAPRQCVFPGDRTAGQEEVLTGSRLTQVLDIRTAPRQLDMGK</sequence>
<evidence type="ECO:0000313" key="3">
    <source>
        <dbReference type="Proteomes" id="UP000027135"/>
    </source>
</evidence>
<evidence type="ECO:0000256" key="1">
    <source>
        <dbReference type="SAM" id="MobiDB-lite"/>
    </source>
</evidence>
<proteinExistence type="predicted"/>
<gene>
    <name evidence="2" type="ORF">L798_14074</name>
</gene>
<dbReference type="InParanoid" id="A0A067QQC8"/>
<name>A0A067QQC8_ZOONE</name>
<reference evidence="2 3" key="1">
    <citation type="journal article" date="2014" name="Nat. Commun.">
        <title>Molecular traces of alternative social organization in a termite genome.</title>
        <authorList>
            <person name="Terrapon N."/>
            <person name="Li C."/>
            <person name="Robertson H.M."/>
            <person name="Ji L."/>
            <person name="Meng X."/>
            <person name="Booth W."/>
            <person name="Chen Z."/>
            <person name="Childers C.P."/>
            <person name="Glastad K.M."/>
            <person name="Gokhale K."/>
            <person name="Gowin J."/>
            <person name="Gronenberg W."/>
            <person name="Hermansen R.A."/>
            <person name="Hu H."/>
            <person name="Hunt B.G."/>
            <person name="Huylmans A.K."/>
            <person name="Khalil S.M."/>
            <person name="Mitchell R.D."/>
            <person name="Munoz-Torres M.C."/>
            <person name="Mustard J.A."/>
            <person name="Pan H."/>
            <person name="Reese J.T."/>
            <person name="Scharf M.E."/>
            <person name="Sun F."/>
            <person name="Vogel H."/>
            <person name="Xiao J."/>
            <person name="Yang W."/>
            <person name="Yang Z."/>
            <person name="Yang Z."/>
            <person name="Zhou J."/>
            <person name="Zhu J."/>
            <person name="Brent C.S."/>
            <person name="Elsik C.G."/>
            <person name="Goodisman M.A."/>
            <person name="Liberles D.A."/>
            <person name="Roe R.M."/>
            <person name="Vargo E.L."/>
            <person name="Vilcinskas A."/>
            <person name="Wang J."/>
            <person name="Bornberg-Bauer E."/>
            <person name="Korb J."/>
            <person name="Zhang G."/>
            <person name="Liebig J."/>
        </authorList>
    </citation>
    <scope>NUCLEOTIDE SEQUENCE [LARGE SCALE GENOMIC DNA]</scope>
    <source>
        <tissue evidence="2">Whole organism</tissue>
    </source>
</reference>
<protein>
    <submittedName>
        <fullName evidence="2">Uncharacterized protein</fullName>
    </submittedName>
</protein>